<dbReference type="Gene3D" id="3.30.70.1140">
    <property type="entry name" value="Phospho-2-dehydro-3-deoxyheptonate aldolase, domain 1"/>
    <property type="match status" value="1"/>
</dbReference>
<dbReference type="InterPro" id="IPR006268">
    <property type="entry name" value="DAHP_syn_2"/>
</dbReference>
<dbReference type="NCBIfam" id="NF009239">
    <property type="entry name" value="PRK12595.1"/>
    <property type="match status" value="1"/>
</dbReference>
<name>A0A7G8BHG4_9BACT</name>
<dbReference type="AlphaFoldDB" id="A0A7G8BHG4"/>
<dbReference type="GO" id="GO:0016832">
    <property type="term" value="F:aldehyde-lyase activity"/>
    <property type="evidence" value="ECO:0007669"/>
    <property type="project" value="InterPro"/>
</dbReference>
<dbReference type="PANTHER" id="PTHR43018:SF2">
    <property type="entry name" value="PHOSPHO-2-DEHYDRO-3-DEOXYHEPTONATE ALDOLASE"/>
    <property type="match status" value="1"/>
</dbReference>
<keyword evidence="5" id="KW-1185">Reference proteome</keyword>
<dbReference type="PANTHER" id="PTHR43018">
    <property type="entry name" value="PHOSPHO-2-DEHYDRO-3-DEOXYHEPTONATE ALDOLASE"/>
    <property type="match status" value="1"/>
</dbReference>
<dbReference type="GO" id="GO:0009073">
    <property type="term" value="P:aromatic amino acid family biosynthetic process"/>
    <property type="evidence" value="ECO:0007669"/>
    <property type="project" value="InterPro"/>
</dbReference>
<dbReference type="Pfam" id="PF00793">
    <property type="entry name" value="DAHP_synth_1"/>
    <property type="match status" value="1"/>
</dbReference>
<accession>A0A7G8BHG4</accession>
<dbReference type="Pfam" id="PF18152">
    <property type="entry name" value="DAHP_snth_FXD"/>
    <property type="match status" value="1"/>
</dbReference>
<dbReference type="InterPro" id="IPR006218">
    <property type="entry name" value="DAHP1/KDSA"/>
</dbReference>
<sequence>MIVAMQEHASEDQIQSVTERLLELGFKVHRTTGTVQTILAGVGTPAAFDVKDFQVLDGVADAYRISSPYKLAGRSFRPEGTVLHFPNGVTVGDKEVVVMAGPCSVESREQIFSAAEKVKAAGAKFLRGGAFKPRSSPYSFQGMGLEGLKLLREVGNSTGLLIISEVMEISQIELMMPYVDVFQVGARNMQNFNLLRELGQVRKPVLLKRGIAATIEELLLSAEYILSGGNYEVMLCERGIRTFETYTRNTMDISAIPVIKKLSHLPILGDPSHGVGLRDKVPAMARAAVAAGADGLLIEVHPNPDKAVSDGAQTLFPEQFSKLMQELRVIASAVERTID</sequence>
<dbReference type="InterPro" id="IPR013785">
    <property type="entry name" value="Aldolase_TIM"/>
</dbReference>
<feature type="domain" description="DAHP synthetase I/KDSA" evidence="2">
    <location>
        <begin position="89"/>
        <end position="329"/>
    </location>
</feature>
<dbReference type="RefSeq" id="WP_186742941.1">
    <property type="nucleotide sequence ID" value="NZ_CP060394.1"/>
</dbReference>
<evidence type="ECO:0000259" key="3">
    <source>
        <dbReference type="Pfam" id="PF18152"/>
    </source>
</evidence>
<dbReference type="GO" id="GO:0003849">
    <property type="term" value="F:3-deoxy-7-phosphoheptulonate synthase activity"/>
    <property type="evidence" value="ECO:0007669"/>
    <property type="project" value="UniProtKB-EC"/>
</dbReference>
<dbReference type="InterPro" id="IPR052899">
    <property type="entry name" value="Class-I_DAHP_synthase"/>
</dbReference>
<proteinExistence type="predicted"/>
<protein>
    <submittedName>
        <fullName evidence="4">3-deoxy-7-phosphoheptulonate synthase</fullName>
        <ecNumber evidence="4">2.5.1.54</ecNumber>
    </submittedName>
</protein>
<dbReference type="InterPro" id="IPR041071">
    <property type="entry name" value="DAHP_snth_FXD"/>
</dbReference>
<dbReference type="Proteomes" id="UP000515312">
    <property type="component" value="Chromosome"/>
</dbReference>
<dbReference type="NCBIfam" id="NF006421">
    <property type="entry name" value="PRK08673.1"/>
    <property type="match status" value="1"/>
</dbReference>
<organism evidence="4 5">
    <name type="scientific">Alloacidobacterium dinghuense</name>
    <dbReference type="NCBI Taxonomy" id="2763107"/>
    <lineage>
        <taxon>Bacteria</taxon>
        <taxon>Pseudomonadati</taxon>
        <taxon>Acidobacteriota</taxon>
        <taxon>Terriglobia</taxon>
        <taxon>Terriglobales</taxon>
        <taxon>Acidobacteriaceae</taxon>
        <taxon>Alloacidobacterium</taxon>
    </lineage>
</organism>
<evidence type="ECO:0000259" key="2">
    <source>
        <dbReference type="Pfam" id="PF00793"/>
    </source>
</evidence>
<evidence type="ECO:0000256" key="1">
    <source>
        <dbReference type="ARBA" id="ARBA00022679"/>
    </source>
</evidence>
<dbReference type="KEGG" id="adin:H7849_23720"/>
<feature type="domain" description="DAHP synthase ferredoxin-like" evidence="3">
    <location>
        <begin position="1"/>
        <end position="66"/>
    </location>
</feature>
<evidence type="ECO:0000313" key="4">
    <source>
        <dbReference type="EMBL" id="QNI31984.1"/>
    </source>
</evidence>
<evidence type="ECO:0000313" key="5">
    <source>
        <dbReference type="Proteomes" id="UP000515312"/>
    </source>
</evidence>
<dbReference type="SUPFAM" id="SSF51569">
    <property type="entry name" value="Aldolase"/>
    <property type="match status" value="1"/>
</dbReference>
<dbReference type="NCBIfam" id="TIGR01361">
    <property type="entry name" value="DAHP_synth_Bsub"/>
    <property type="match status" value="1"/>
</dbReference>
<dbReference type="EC" id="2.5.1.54" evidence="4"/>
<dbReference type="EMBL" id="CP060394">
    <property type="protein sequence ID" value="QNI31984.1"/>
    <property type="molecule type" value="Genomic_DNA"/>
</dbReference>
<dbReference type="Gene3D" id="3.20.20.70">
    <property type="entry name" value="Aldolase class I"/>
    <property type="match status" value="1"/>
</dbReference>
<keyword evidence="1 4" id="KW-0808">Transferase</keyword>
<gene>
    <name evidence="4" type="primary">aroF</name>
    <name evidence="4" type="ORF">H7849_23720</name>
</gene>
<reference evidence="4 5" key="1">
    <citation type="submission" date="2020-08" db="EMBL/GenBank/DDBJ databases">
        <title>Edaphobacter telluris sp. nov. and Acidobacterium dinghuensis sp. nov., two acidobacteria isolated from forest soil.</title>
        <authorList>
            <person name="Fu J."/>
            <person name="Qiu L."/>
        </authorList>
    </citation>
    <scope>NUCLEOTIDE SEQUENCE [LARGE SCALE GENOMIC DNA]</scope>
    <source>
        <strain evidence="4">4Y35</strain>
    </source>
</reference>